<feature type="transmembrane region" description="Helical" evidence="10">
    <location>
        <begin position="85"/>
        <end position="104"/>
    </location>
</feature>
<evidence type="ECO:0000256" key="6">
    <source>
        <dbReference type="ARBA" id="ARBA00023136"/>
    </source>
</evidence>
<protein>
    <recommendedName>
        <fullName evidence="8">Guanidinium exporter</fullName>
    </recommendedName>
</protein>
<gene>
    <name evidence="11" type="ORF">SAMN05421641_101101</name>
</gene>
<comment type="similarity">
    <text evidence="7">Belongs to the drug/metabolite transporter (DMT) superfamily. Small multidrug resistance (SMR) (TC 2.A.7.1) family. Gdx/SugE subfamily.</text>
</comment>
<keyword evidence="4 9" id="KW-0812">Transmembrane</keyword>
<keyword evidence="5 10" id="KW-1133">Transmembrane helix</keyword>
<dbReference type="PANTHER" id="PTHR30561:SF0">
    <property type="entry name" value="GUANIDINIUM EXPORTER"/>
    <property type="match status" value="1"/>
</dbReference>
<dbReference type="PANTHER" id="PTHR30561">
    <property type="entry name" value="SMR FAMILY PROTON-DEPENDENT DRUG EFFLUX TRANSPORTER SUGE"/>
    <property type="match status" value="1"/>
</dbReference>
<dbReference type="Pfam" id="PF00893">
    <property type="entry name" value="Multi_Drug_Res"/>
    <property type="match status" value="1"/>
</dbReference>
<dbReference type="GO" id="GO:0022857">
    <property type="term" value="F:transmembrane transporter activity"/>
    <property type="evidence" value="ECO:0007669"/>
    <property type="project" value="InterPro"/>
</dbReference>
<evidence type="ECO:0000313" key="12">
    <source>
        <dbReference type="Proteomes" id="UP000323956"/>
    </source>
</evidence>
<dbReference type="InterPro" id="IPR000390">
    <property type="entry name" value="Small_drug/metabolite_transptr"/>
</dbReference>
<dbReference type="EMBL" id="FTMK01000001">
    <property type="protein sequence ID" value="SIP87097.1"/>
    <property type="molecule type" value="Genomic_DNA"/>
</dbReference>
<dbReference type="GO" id="GO:1990961">
    <property type="term" value="P:xenobiotic detoxification by transmembrane export across the plasma membrane"/>
    <property type="evidence" value="ECO:0007669"/>
    <property type="project" value="UniProtKB-ARBA"/>
</dbReference>
<keyword evidence="2" id="KW-0813">Transport</keyword>
<sequence length="106" mass="11121">MAWIYLAVAGLFEVVWAFSMKQSDGFTRPWPTAITIVGMAASVWFLALSMKVLPLGTAYVIWTGIGAIGAFALGLALLGESADPLRLLAAGLIVAGLVLMKIAAPQ</sequence>
<evidence type="ECO:0000256" key="4">
    <source>
        <dbReference type="ARBA" id="ARBA00022692"/>
    </source>
</evidence>
<name>A0A1N6N4U3_9RHOB</name>
<dbReference type="FunFam" id="1.10.3730.20:FF:000001">
    <property type="entry name" value="Quaternary ammonium compound resistance transporter SugE"/>
    <property type="match status" value="1"/>
</dbReference>
<dbReference type="InterPro" id="IPR045324">
    <property type="entry name" value="Small_multidrug_res"/>
</dbReference>
<comment type="subcellular location">
    <subcellularLocation>
        <location evidence="1 9">Cell membrane</location>
        <topology evidence="1 9">Multi-pass membrane protein</topology>
    </subcellularLocation>
</comment>
<dbReference type="SUPFAM" id="SSF103481">
    <property type="entry name" value="Multidrug resistance efflux transporter EmrE"/>
    <property type="match status" value="1"/>
</dbReference>
<feature type="transmembrane region" description="Helical" evidence="10">
    <location>
        <begin position="59"/>
        <end position="79"/>
    </location>
</feature>
<evidence type="ECO:0000256" key="10">
    <source>
        <dbReference type="SAM" id="Phobius"/>
    </source>
</evidence>
<evidence type="ECO:0000313" key="11">
    <source>
        <dbReference type="EMBL" id="SIP87097.1"/>
    </source>
</evidence>
<evidence type="ECO:0000256" key="1">
    <source>
        <dbReference type="ARBA" id="ARBA00004651"/>
    </source>
</evidence>
<keyword evidence="3" id="KW-1003">Cell membrane</keyword>
<dbReference type="InterPro" id="IPR037185">
    <property type="entry name" value="EmrE-like"/>
</dbReference>
<evidence type="ECO:0000256" key="7">
    <source>
        <dbReference type="ARBA" id="ARBA00038151"/>
    </source>
</evidence>
<dbReference type="Gene3D" id="1.10.3730.20">
    <property type="match status" value="1"/>
</dbReference>
<proteinExistence type="inferred from homology"/>
<organism evidence="11 12">
    <name type="scientific">Paracoccus thiocyanatus</name>
    <dbReference type="NCBI Taxonomy" id="34006"/>
    <lineage>
        <taxon>Bacteria</taxon>
        <taxon>Pseudomonadati</taxon>
        <taxon>Pseudomonadota</taxon>
        <taxon>Alphaproteobacteria</taxon>
        <taxon>Rhodobacterales</taxon>
        <taxon>Paracoccaceae</taxon>
        <taxon>Paracoccus</taxon>
    </lineage>
</organism>
<evidence type="ECO:0000256" key="2">
    <source>
        <dbReference type="ARBA" id="ARBA00022448"/>
    </source>
</evidence>
<reference evidence="11 12" key="1">
    <citation type="submission" date="2017-01" db="EMBL/GenBank/DDBJ databases">
        <authorList>
            <person name="Varghese N."/>
            <person name="Submissions S."/>
        </authorList>
    </citation>
    <scope>NUCLEOTIDE SEQUENCE [LARGE SCALE GENOMIC DNA]</scope>
    <source>
        <strain evidence="11 12">ATCC 700171</strain>
    </source>
</reference>
<evidence type="ECO:0000256" key="5">
    <source>
        <dbReference type="ARBA" id="ARBA00022989"/>
    </source>
</evidence>
<dbReference type="Proteomes" id="UP000323956">
    <property type="component" value="Unassembled WGS sequence"/>
</dbReference>
<dbReference type="AlphaFoldDB" id="A0A1N6N4U3"/>
<feature type="transmembrane region" description="Helical" evidence="10">
    <location>
        <begin position="27"/>
        <end position="47"/>
    </location>
</feature>
<accession>A0A1N6N4U3</accession>
<evidence type="ECO:0000256" key="8">
    <source>
        <dbReference type="ARBA" id="ARBA00039168"/>
    </source>
</evidence>
<dbReference type="OrthoDB" id="9808638at2"/>
<dbReference type="GO" id="GO:0005886">
    <property type="term" value="C:plasma membrane"/>
    <property type="evidence" value="ECO:0007669"/>
    <property type="project" value="UniProtKB-SubCell"/>
</dbReference>
<evidence type="ECO:0000256" key="9">
    <source>
        <dbReference type="RuleBase" id="RU003942"/>
    </source>
</evidence>
<evidence type="ECO:0000256" key="3">
    <source>
        <dbReference type="ARBA" id="ARBA00022475"/>
    </source>
</evidence>
<keyword evidence="6 10" id="KW-0472">Membrane</keyword>